<dbReference type="AlphaFoldDB" id="A0A9W9VVK8"/>
<evidence type="ECO:0000313" key="2">
    <source>
        <dbReference type="EMBL" id="KAJ5389979.1"/>
    </source>
</evidence>
<organism evidence="2 3">
    <name type="scientific">Penicillium cataractarum</name>
    <dbReference type="NCBI Taxonomy" id="2100454"/>
    <lineage>
        <taxon>Eukaryota</taxon>
        <taxon>Fungi</taxon>
        <taxon>Dikarya</taxon>
        <taxon>Ascomycota</taxon>
        <taxon>Pezizomycotina</taxon>
        <taxon>Eurotiomycetes</taxon>
        <taxon>Eurotiomycetidae</taxon>
        <taxon>Eurotiales</taxon>
        <taxon>Aspergillaceae</taxon>
        <taxon>Penicillium</taxon>
    </lineage>
</organism>
<dbReference type="RefSeq" id="XP_056560707.1">
    <property type="nucleotide sequence ID" value="XM_056693978.1"/>
</dbReference>
<gene>
    <name evidence="2" type="ORF">N7496_001047</name>
</gene>
<sequence>MDPTVACNSTRGVTTSSGAGVAAGGASQRHRYKVTLGRDAVIYEPTNGLIPTNFQGFSLAGGKPSYGYYGLPGSGKIRASAKMLEMSNAEGSFEGQLGVTGHE</sequence>
<accession>A0A9W9VVK8</accession>
<feature type="compositionally biased region" description="Low complexity" evidence="1">
    <location>
        <begin position="12"/>
        <end position="24"/>
    </location>
</feature>
<feature type="compositionally biased region" description="Polar residues" evidence="1">
    <location>
        <begin position="1"/>
        <end position="11"/>
    </location>
</feature>
<reference evidence="2" key="1">
    <citation type="submission" date="2022-11" db="EMBL/GenBank/DDBJ databases">
        <authorList>
            <person name="Petersen C."/>
        </authorList>
    </citation>
    <scope>NUCLEOTIDE SEQUENCE</scope>
    <source>
        <strain evidence="2">IBT 29864</strain>
    </source>
</reference>
<proteinExistence type="predicted"/>
<dbReference type="EMBL" id="JAPZBS010000001">
    <property type="protein sequence ID" value="KAJ5389979.1"/>
    <property type="molecule type" value="Genomic_DNA"/>
</dbReference>
<reference evidence="2" key="2">
    <citation type="journal article" date="2023" name="IMA Fungus">
        <title>Comparative genomic study of the Penicillium genus elucidates a diverse pangenome and 15 lateral gene transfer events.</title>
        <authorList>
            <person name="Petersen C."/>
            <person name="Sorensen T."/>
            <person name="Nielsen M.R."/>
            <person name="Sondergaard T.E."/>
            <person name="Sorensen J.L."/>
            <person name="Fitzpatrick D.A."/>
            <person name="Frisvad J.C."/>
            <person name="Nielsen K.L."/>
        </authorList>
    </citation>
    <scope>NUCLEOTIDE SEQUENCE</scope>
    <source>
        <strain evidence="2">IBT 29864</strain>
    </source>
</reference>
<dbReference type="Proteomes" id="UP001147782">
    <property type="component" value="Unassembled WGS sequence"/>
</dbReference>
<evidence type="ECO:0000256" key="1">
    <source>
        <dbReference type="SAM" id="MobiDB-lite"/>
    </source>
</evidence>
<protein>
    <submittedName>
        <fullName evidence="2">Uncharacterized protein</fullName>
    </submittedName>
</protein>
<comment type="caution">
    <text evidence="2">The sequence shown here is derived from an EMBL/GenBank/DDBJ whole genome shotgun (WGS) entry which is preliminary data.</text>
</comment>
<dbReference type="GeneID" id="81433155"/>
<evidence type="ECO:0000313" key="3">
    <source>
        <dbReference type="Proteomes" id="UP001147782"/>
    </source>
</evidence>
<name>A0A9W9VVK8_9EURO</name>
<keyword evidence="3" id="KW-1185">Reference proteome</keyword>
<feature type="region of interest" description="Disordered" evidence="1">
    <location>
        <begin position="1"/>
        <end position="24"/>
    </location>
</feature>